<evidence type="ECO:0000313" key="1">
    <source>
        <dbReference type="EMBL" id="VDM75434.1"/>
    </source>
</evidence>
<dbReference type="SUPFAM" id="SSF55797">
    <property type="entry name" value="PR-1-like"/>
    <property type="match status" value="1"/>
</dbReference>
<dbReference type="Proteomes" id="UP000270094">
    <property type="component" value="Unassembled WGS sequence"/>
</dbReference>
<keyword evidence="2" id="KW-1185">Reference proteome</keyword>
<protein>
    <recommendedName>
        <fullName evidence="3">SCP domain-containing protein</fullName>
    </recommendedName>
</protein>
<sequence length="131" mass="15007">MFRSNLAKGKVPTKNGCLPRAKYMQKMAIKKWWKPVLDSTVLAPDVILRREVYEKLHSFIKMAYLDSHKVGCAVKMCDSDYLVKCIYREVPHQPDVPLYMPGEVCSDCKAEYNEVCEVEEGLCEVLDNKSA</sequence>
<dbReference type="InterPro" id="IPR035940">
    <property type="entry name" value="CAP_sf"/>
</dbReference>
<name>A0A3P7JBN2_STRVU</name>
<evidence type="ECO:0000313" key="2">
    <source>
        <dbReference type="Proteomes" id="UP000270094"/>
    </source>
</evidence>
<dbReference type="AlphaFoldDB" id="A0A3P7JBN2"/>
<dbReference type="EMBL" id="UYYB01095328">
    <property type="protein sequence ID" value="VDM75434.1"/>
    <property type="molecule type" value="Genomic_DNA"/>
</dbReference>
<organism evidence="1 2">
    <name type="scientific">Strongylus vulgaris</name>
    <name type="common">Blood worm</name>
    <dbReference type="NCBI Taxonomy" id="40348"/>
    <lineage>
        <taxon>Eukaryota</taxon>
        <taxon>Metazoa</taxon>
        <taxon>Ecdysozoa</taxon>
        <taxon>Nematoda</taxon>
        <taxon>Chromadorea</taxon>
        <taxon>Rhabditida</taxon>
        <taxon>Rhabditina</taxon>
        <taxon>Rhabditomorpha</taxon>
        <taxon>Strongyloidea</taxon>
        <taxon>Strongylidae</taxon>
        <taxon>Strongylus</taxon>
    </lineage>
</organism>
<accession>A0A3P7JBN2</accession>
<evidence type="ECO:0008006" key="3">
    <source>
        <dbReference type="Google" id="ProtNLM"/>
    </source>
</evidence>
<dbReference type="Gene3D" id="3.40.33.10">
    <property type="entry name" value="CAP"/>
    <property type="match status" value="1"/>
</dbReference>
<dbReference type="OrthoDB" id="5874910at2759"/>
<gene>
    <name evidence="1" type="ORF">SVUK_LOCUS10432</name>
</gene>
<proteinExistence type="predicted"/>
<reference evidence="1 2" key="1">
    <citation type="submission" date="2018-11" db="EMBL/GenBank/DDBJ databases">
        <authorList>
            <consortium name="Pathogen Informatics"/>
        </authorList>
    </citation>
    <scope>NUCLEOTIDE SEQUENCE [LARGE SCALE GENOMIC DNA]</scope>
</reference>